<accession>A0AAD6V2V9</accession>
<protein>
    <submittedName>
        <fullName evidence="2">Uncharacterized protein</fullName>
    </submittedName>
</protein>
<keyword evidence="3" id="KW-1185">Reference proteome</keyword>
<dbReference type="Proteomes" id="UP001219525">
    <property type="component" value="Unassembled WGS sequence"/>
</dbReference>
<feature type="compositionally biased region" description="Gly residues" evidence="1">
    <location>
        <begin position="77"/>
        <end position="88"/>
    </location>
</feature>
<dbReference type="AlphaFoldDB" id="A0AAD6V2V9"/>
<evidence type="ECO:0000313" key="2">
    <source>
        <dbReference type="EMBL" id="KAJ7199221.1"/>
    </source>
</evidence>
<proteinExistence type="predicted"/>
<evidence type="ECO:0000313" key="3">
    <source>
        <dbReference type="Proteomes" id="UP001219525"/>
    </source>
</evidence>
<gene>
    <name evidence="2" type="ORF">GGX14DRAFT_662399</name>
</gene>
<comment type="caution">
    <text evidence="2">The sequence shown here is derived from an EMBL/GenBank/DDBJ whole genome shotgun (WGS) entry which is preliminary data.</text>
</comment>
<feature type="region of interest" description="Disordered" evidence="1">
    <location>
        <begin position="75"/>
        <end position="110"/>
    </location>
</feature>
<sequence>MTDGLPLPLHQFSEEDVRSLDEIVLQYVEGNTERNDTIAALTAGIVAICSLRTIPFTSDHILPYLEQLDAHDAQQGVGLGGGGSGNTGDGSQDGSQHSGDGDGVNDGFSPNRKRSLLDRMAIGDNDDDDGVYRAKRSRVDTSAFVWCARTNDFLNSMALTQEHRSIARQVEIYSLDTRETIRDISNSFHAPALPDSQWKNVILDRFVDFDTILTNSYAVEAEEPQQLILGDAHLEIKKSKVVSKISTHGQWINAYRSYEDAVNFAFEGRRTELRTYWNHINDLFSSRNTSLHGRILNYDRAARLFVGQRRDVLLRCAPPGRGHRRCVFKR</sequence>
<reference evidence="2" key="1">
    <citation type="submission" date="2023-03" db="EMBL/GenBank/DDBJ databases">
        <title>Massive genome expansion in bonnet fungi (Mycena s.s.) driven by repeated elements and novel gene families across ecological guilds.</title>
        <authorList>
            <consortium name="Lawrence Berkeley National Laboratory"/>
            <person name="Harder C.B."/>
            <person name="Miyauchi S."/>
            <person name="Viragh M."/>
            <person name="Kuo A."/>
            <person name="Thoen E."/>
            <person name="Andreopoulos B."/>
            <person name="Lu D."/>
            <person name="Skrede I."/>
            <person name="Drula E."/>
            <person name="Henrissat B."/>
            <person name="Morin E."/>
            <person name="Kohler A."/>
            <person name="Barry K."/>
            <person name="LaButti K."/>
            <person name="Morin E."/>
            <person name="Salamov A."/>
            <person name="Lipzen A."/>
            <person name="Mereny Z."/>
            <person name="Hegedus B."/>
            <person name="Baldrian P."/>
            <person name="Stursova M."/>
            <person name="Weitz H."/>
            <person name="Taylor A."/>
            <person name="Grigoriev I.V."/>
            <person name="Nagy L.G."/>
            <person name="Martin F."/>
            <person name="Kauserud H."/>
        </authorList>
    </citation>
    <scope>NUCLEOTIDE SEQUENCE</scope>
    <source>
        <strain evidence="2">9144</strain>
    </source>
</reference>
<name>A0AAD6V2V9_9AGAR</name>
<evidence type="ECO:0000256" key="1">
    <source>
        <dbReference type="SAM" id="MobiDB-lite"/>
    </source>
</evidence>
<feature type="compositionally biased region" description="Low complexity" evidence="1">
    <location>
        <begin position="89"/>
        <end position="98"/>
    </location>
</feature>
<dbReference type="EMBL" id="JARJCW010000069">
    <property type="protein sequence ID" value="KAJ7199221.1"/>
    <property type="molecule type" value="Genomic_DNA"/>
</dbReference>
<organism evidence="2 3">
    <name type="scientific">Mycena pura</name>
    <dbReference type="NCBI Taxonomy" id="153505"/>
    <lineage>
        <taxon>Eukaryota</taxon>
        <taxon>Fungi</taxon>
        <taxon>Dikarya</taxon>
        <taxon>Basidiomycota</taxon>
        <taxon>Agaricomycotina</taxon>
        <taxon>Agaricomycetes</taxon>
        <taxon>Agaricomycetidae</taxon>
        <taxon>Agaricales</taxon>
        <taxon>Marasmiineae</taxon>
        <taxon>Mycenaceae</taxon>
        <taxon>Mycena</taxon>
    </lineage>
</organism>